<dbReference type="EMBL" id="JAUCMV010000004">
    <property type="protein sequence ID" value="KAK0401441.1"/>
    <property type="molecule type" value="Genomic_DNA"/>
</dbReference>
<keyword evidence="4" id="KW-0732">Signal</keyword>
<dbReference type="SUPFAM" id="SSF57501">
    <property type="entry name" value="Cystine-knot cytokines"/>
    <property type="match status" value="1"/>
</dbReference>
<dbReference type="Proteomes" id="UP001175271">
    <property type="component" value="Unassembled WGS sequence"/>
</dbReference>
<keyword evidence="7" id="KW-1185">Reference proteome</keyword>
<keyword evidence="3" id="KW-0964">Secreted</keyword>
<dbReference type="InterPro" id="IPR010345">
    <property type="entry name" value="IL-17_fam"/>
</dbReference>
<evidence type="ECO:0000256" key="1">
    <source>
        <dbReference type="ARBA" id="ARBA00004613"/>
    </source>
</evidence>
<proteinExistence type="inferred from homology"/>
<dbReference type="AlphaFoldDB" id="A0AA39HA03"/>
<dbReference type="Gene3D" id="2.10.90.10">
    <property type="entry name" value="Cystine-knot cytokines"/>
    <property type="match status" value="1"/>
</dbReference>
<protein>
    <submittedName>
        <fullName evidence="6">Uncharacterized protein</fullName>
    </submittedName>
</protein>
<dbReference type="GO" id="GO:0005125">
    <property type="term" value="F:cytokine activity"/>
    <property type="evidence" value="ECO:0007669"/>
    <property type="project" value="InterPro"/>
</dbReference>
<keyword evidence="5" id="KW-0472">Membrane</keyword>
<gene>
    <name evidence="6" type="ORF">QR680_015784</name>
</gene>
<evidence type="ECO:0000256" key="4">
    <source>
        <dbReference type="ARBA" id="ARBA00022729"/>
    </source>
</evidence>
<evidence type="ECO:0000313" key="7">
    <source>
        <dbReference type="Proteomes" id="UP001175271"/>
    </source>
</evidence>
<comment type="caution">
    <text evidence="6">The sequence shown here is derived from an EMBL/GenBank/DDBJ whole genome shotgun (WGS) entry which is preliminary data.</text>
</comment>
<evidence type="ECO:0000256" key="2">
    <source>
        <dbReference type="ARBA" id="ARBA00007236"/>
    </source>
</evidence>
<organism evidence="6 7">
    <name type="scientific">Steinernema hermaphroditum</name>
    <dbReference type="NCBI Taxonomy" id="289476"/>
    <lineage>
        <taxon>Eukaryota</taxon>
        <taxon>Metazoa</taxon>
        <taxon>Ecdysozoa</taxon>
        <taxon>Nematoda</taxon>
        <taxon>Chromadorea</taxon>
        <taxon>Rhabditida</taxon>
        <taxon>Tylenchina</taxon>
        <taxon>Panagrolaimomorpha</taxon>
        <taxon>Strongyloidoidea</taxon>
        <taxon>Steinernematidae</taxon>
        <taxon>Steinernema</taxon>
    </lineage>
</organism>
<keyword evidence="5" id="KW-1133">Transmembrane helix</keyword>
<evidence type="ECO:0000256" key="3">
    <source>
        <dbReference type="ARBA" id="ARBA00022525"/>
    </source>
</evidence>
<dbReference type="Pfam" id="PF06083">
    <property type="entry name" value="IL17"/>
    <property type="match status" value="1"/>
</dbReference>
<sequence length="200" mass="22156">MANRTSCRYASPETACATQSSSLQCVLQKRALIPLLVVTFLAVVISLLLAVVGIVHTNMVIGIPGFSQISNGSIFALTTRNIDLFMQTKRTRPNRSRRLKIAPKSAAEIVPLCPSKVEESFDINRVPQHITEVQCLTDRPSRWSSIRCVPLKYRITILLDSDENDDVRSETKEVVVACLPVLHNSVRSSDFLIPVKTALP</sequence>
<dbReference type="InterPro" id="IPR029034">
    <property type="entry name" value="Cystine-knot_cytokine"/>
</dbReference>
<comment type="similarity">
    <text evidence="2">Belongs to the IL-17 family.</text>
</comment>
<evidence type="ECO:0000313" key="6">
    <source>
        <dbReference type="EMBL" id="KAK0401441.1"/>
    </source>
</evidence>
<keyword evidence="5" id="KW-0812">Transmembrane</keyword>
<comment type="subcellular location">
    <subcellularLocation>
        <location evidence="1">Secreted</location>
    </subcellularLocation>
</comment>
<feature type="transmembrane region" description="Helical" evidence="5">
    <location>
        <begin position="31"/>
        <end position="55"/>
    </location>
</feature>
<accession>A0AA39HA03</accession>
<reference evidence="6" key="1">
    <citation type="submission" date="2023-06" db="EMBL/GenBank/DDBJ databases">
        <title>Genomic analysis of the entomopathogenic nematode Steinernema hermaphroditum.</title>
        <authorList>
            <person name="Schwarz E.M."/>
            <person name="Heppert J.K."/>
            <person name="Baniya A."/>
            <person name="Schwartz H.T."/>
            <person name="Tan C.-H."/>
            <person name="Antoshechkin I."/>
            <person name="Sternberg P.W."/>
            <person name="Goodrich-Blair H."/>
            <person name="Dillman A.R."/>
        </authorList>
    </citation>
    <scope>NUCLEOTIDE SEQUENCE</scope>
    <source>
        <strain evidence="6">PS9179</strain>
        <tissue evidence="6">Whole animal</tissue>
    </source>
</reference>
<name>A0AA39HA03_9BILA</name>
<dbReference type="GO" id="GO:0005576">
    <property type="term" value="C:extracellular region"/>
    <property type="evidence" value="ECO:0007669"/>
    <property type="project" value="UniProtKB-SubCell"/>
</dbReference>
<evidence type="ECO:0000256" key="5">
    <source>
        <dbReference type="SAM" id="Phobius"/>
    </source>
</evidence>